<name>B2A0I0_NATTJ</name>
<dbReference type="KEGG" id="nth:Nther_0957"/>
<dbReference type="EMBL" id="CP001034">
    <property type="protein sequence ID" value="ACB84541.1"/>
    <property type="molecule type" value="Genomic_DNA"/>
</dbReference>
<reference evidence="5 6" key="2">
    <citation type="journal article" date="2011" name="J. Bacteriol.">
        <title>Complete genome sequence of the anaerobic, halophilic alkalithermophile Natranaerobius thermophilus JW/NM-WN-LF.</title>
        <authorList>
            <person name="Zhao B."/>
            <person name="Mesbah N.M."/>
            <person name="Dalin E."/>
            <person name="Goodwin L."/>
            <person name="Nolan M."/>
            <person name="Pitluck S."/>
            <person name="Chertkov O."/>
            <person name="Brettin T.S."/>
            <person name="Han J."/>
            <person name="Larimer F.W."/>
            <person name="Land M.L."/>
            <person name="Hauser L."/>
            <person name="Kyrpides N."/>
            <person name="Wiegel J."/>
        </authorList>
    </citation>
    <scope>NUCLEOTIDE SEQUENCE [LARGE SCALE GENOMIC DNA]</scope>
    <source>
        <strain evidence="6">ATCC BAA-1301 / DSM 18059 / JW/NM-WN-LF</strain>
    </source>
</reference>
<dbReference type="RefSeq" id="WP_012447419.1">
    <property type="nucleotide sequence ID" value="NC_010718.1"/>
</dbReference>
<evidence type="ECO:0000313" key="6">
    <source>
        <dbReference type="Proteomes" id="UP000001683"/>
    </source>
</evidence>
<dbReference type="InterPro" id="IPR029050">
    <property type="entry name" value="Immunoprotect_excell_Ig-like"/>
</dbReference>
<feature type="compositionally biased region" description="Basic and acidic residues" evidence="2">
    <location>
        <begin position="34"/>
        <end position="45"/>
    </location>
</feature>
<feature type="domain" description="DUF4352" evidence="4">
    <location>
        <begin position="62"/>
        <end position="185"/>
    </location>
</feature>
<dbReference type="AlphaFoldDB" id="B2A0I0"/>
<dbReference type="InParanoid" id="B2A0I0"/>
<evidence type="ECO:0000313" key="5">
    <source>
        <dbReference type="EMBL" id="ACB84541.1"/>
    </source>
</evidence>
<dbReference type="InterPro" id="IPR029051">
    <property type="entry name" value="DUF4352"/>
</dbReference>
<evidence type="ECO:0000256" key="1">
    <source>
        <dbReference type="ARBA" id="ARBA00022729"/>
    </source>
</evidence>
<dbReference type="Proteomes" id="UP000001683">
    <property type="component" value="Chromosome"/>
</dbReference>
<feature type="chain" id="PRO_5038812884" description="DUF4352 domain-containing protein" evidence="3">
    <location>
        <begin position="21"/>
        <end position="200"/>
    </location>
</feature>
<feature type="signal peptide" evidence="3">
    <location>
        <begin position="1"/>
        <end position="20"/>
    </location>
</feature>
<dbReference type="HOGENOM" id="CLU_072584_0_0_9"/>
<keyword evidence="1 3" id="KW-0732">Signal</keyword>
<sequence>MSLKILGILLSLLLVLPVIGCEDQVETDETAQEEEVKDKEEKSEEKNEDEEEEKDQEFEEKYQLGETIEKGDVEFTVHSVRWDDGSYLEDLGEEEKEMLQLPEGYDYLIAEIEIVNNADEQATLGIAQVFEASDDDGQIYDYSNVPETKDVVGPFAPGEAMEGEVAVEVPDDLSQYYLHFTPDVLGFEEAVVEIEADEIQ</sequence>
<proteinExistence type="predicted"/>
<feature type="compositionally biased region" description="Acidic residues" evidence="2">
    <location>
        <begin position="46"/>
        <end position="58"/>
    </location>
</feature>
<dbReference type="FunCoup" id="B2A0I0">
    <property type="interactions" value="35"/>
</dbReference>
<dbReference type="OrthoDB" id="9808544at2"/>
<gene>
    <name evidence="5" type="ordered locus">Nther_0957</name>
</gene>
<reference evidence="5 6" key="1">
    <citation type="submission" date="2008-04" db="EMBL/GenBank/DDBJ databases">
        <title>Complete sequence of chromosome of Natranaerobius thermophilus JW/NM-WN-LF.</title>
        <authorList>
            <consortium name="US DOE Joint Genome Institute"/>
            <person name="Copeland A."/>
            <person name="Lucas S."/>
            <person name="Lapidus A."/>
            <person name="Glavina del Rio T."/>
            <person name="Dalin E."/>
            <person name="Tice H."/>
            <person name="Bruce D."/>
            <person name="Goodwin L."/>
            <person name="Pitluck S."/>
            <person name="Chertkov O."/>
            <person name="Brettin T."/>
            <person name="Detter J.C."/>
            <person name="Han C."/>
            <person name="Kuske C.R."/>
            <person name="Schmutz J."/>
            <person name="Larimer F."/>
            <person name="Land M."/>
            <person name="Hauser L."/>
            <person name="Kyrpides N."/>
            <person name="Lykidis A."/>
            <person name="Mesbah N.M."/>
            <person name="Wiegel J."/>
        </authorList>
    </citation>
    <scope>NUCLEOTIDE SEQUENCE [LARGE SCALE GENOMIC DNA]</scope>
    <source>
        <strain evidence="6">ATCC BAA-1301 / DSM 18059 / JW/NM-WN-LF</strain>
    </source>
</reference>
<feature type="compositionally biased region" description="Acidic residues" evidence="2">
    <location>
        <begin position="24"/>
        <end position="33"/>
    </location>
</feature>
<protein>
    <recommendedName>
        <fullName evidence="4">DUF4352 domain-containing protein</fullName>
    </recommendedName>
</protein>
<keyword evidence="6" id="KW-1185">Reference proteome</keyword>
<dbReference type="Gene3D" id="2.60.40.1240">
    <property type="match status" value="1"/>
</dbReference>
<dbReference type="Pfam" id="PF11611">
    <property type="entry name" value="DUF4352"/>
    <property type="match status" value="1"/>
</dbReference>
<evidence type="ECO:0000256" key="3">
    <source>
        <dbReference type="SAM" id="SignalP"/>
    </source>
</evidence>
<feature type="region of interest" description="Disordered" evidence="2">
    <location>
        <begin position="24"/>
        <end position="59"/>
    </location>
</feature>
<accession>B2A0I0</accession>
<evidence type="ECO:0000259" key="4">
    <source>
        <dbReference type="Pfam" id="PF11611"/>
    </source>
</evidence>
<organism evidence="5 6">
    <name type="scientific">Natranaerobius thermophilus (strain ATCC BAA-1301 / DSM 18059 / JW/NM-WN-LF)</name>
    <dbReference type="NCBI Taxonomy" id="457570"/>
    <lineage>
        <taxon>Bacteria</taxon>
        <taxon>Bacillati</taxon>
        <taxon>Bacillota</taxon>
        <taxon>Clostridia</taxon>
        <taxon>Natranaerobiales</taxon>
        <taxon>Natranaerobiaceae</taxon>
        <taxon>Natranaerobius</taxon>
    </lineage>
</organism>
<evidence type="ECO:0000256" key="2">
    <source>
        <dbReference type="SAM" id="MobiDB-lite"/>
    </source>
</evidence>